<evidence type="ECO:0000256" key="13">
    <source>
        <dbReference type="ARBA" id="ARBA00023137"/>
    </source>
</evidence>
<evidence type="ECO:0000256" key="8">
    <source>
        <dbReference type="ARBA" id="ARBA00022741"/>
    </source>
</evidence>
<evidence type="ECO:0000313" key="20">
    <source>
        <dbReference type="Proteomes" id="UP000268857"/>
    </source>
</evidence>
<accession>A0A433NM31</accession>
<evidence type="ECO:0000256" key="4">
    <source>
        <dbReference type="ARBA" id="ARBA00011903"/>
    </source>
</evidence>
<keyword evidence="7 16" id="KW-0812">Transmembrane</keyword>
<dbReference type="GO" id="GO:0004715">
    <property type="term" value="F:non-membrane spanning protein tyrosine kinase activity"/>
    <property type="evidence" value="ECO:0007669"/>
    <property type="project" value="UniProtKB-EC"/>
</dbReference>
<dbReference type="CDD" id="cd05387">
    <property type="entry name" value="BY-kinase"/>
    <property type="match status" value="1"/>
</dbReference>
<evidence type="ECO:0000313" key="19">
    <source>
        <dbReference type="EMBL" id="RUR84111.1"/>
    </source>
</evidence>
<feature type="domain" description="Polysaccharide chain length determinant N-terminal" evidence="17">
    <location>
        <begin position="10"/>
        <end position="108"/>
    </location>
</feature>
<gene>
    <name evidence="19" type="ORF">PCC6912_17050</name>
</gene>
<evidence type="ECO:0000256" key="7">
    <source>
        <dbReference type="ARBA" id="ARBA00022692"/>
    </source>
</evidence>
<keyword evidence="8" id="KW-0547">Nucleotide-binding</keyword>
<feature type="coiled-coil region" evidence="15">
    <location>
        <begin position="373"/>
        <end position="400"/>
    </location>
</feature>
<keyword evidence="13" id="KW-0829">Tyrosine-protein kinase</keyword>
<sequence>MQSNKQEEYIDLRQYWLILKRRWLPASAVFGFVLLLTALVTFLQKPVYQAQGKLLLKRTGSTSTVTGLGKELGQLDSLVDSPESNYPVNTQAEIINSVAFAQRTINELDLKNEQGEPLKIKEFQQRLEVKNIKGTDTLLISYKSTVPEQAQAVVNKLMDSYLRNNMMATRTEAIAARNFIESQLPKSKISVQKAEAQLREFKERNNILDLENEAKAAVTLVTDLENQIAQAQINLANANMRSAALQREIGINVEQAKVINALSQSAGVQKALADYQEVESKLANERSRYQENTPVIADLKLKQASLREVLEKRVQQVFKGQQPLLDQNLQIGELQQKLTEDYVKTEVERIVFNNQLSALSKVYSNYKQRAGIIPQLQQKQRELEREVDAAQSTYATLLKKLEEVRIAENQNVGNAQIVDVGRVAEEPVAPKKLLNFALGGVAGIILAVFIALARDAVDTSIKTLREAKEVLGYTVLGVIPNFDKIDKLNSRNENPEQTLPKIPVKCTPRSMISEIYGMIYANLKFLGSDQELRVITITSAVPKEGKSTVSANLALAIAQLGFKVLLVDADMRSPSQHQFWELGNNKGLSNLIVEQIDLETVVTKVEQNLYVLTSGVLPPNPLAILNSRRMASLVEVFSSSYDFVLIDTPPLSAAADARIIGAMTDGIVMIVQPQLLDTGSAISAKELLEQSSQNVLGMVVNGVCPENEPDSYFYVKEYNTEKDLVTSDINAKDRAKVS</sequence>
<keyword evidence="10" id="KW-0067">ATP-binding</keyword>
<evidence type="ECO:0000256" key="10">
    <source>
        <dbReference type="ARBA" id="ARBA00022840"/>
    </source>
</evidence>
<dbReference type="Pfam" id="PF10609">
    <property type="entry name" value="ParA"/>
    <property type="match status" value="1"/>
</dbReference>
<comment type="similarity">
    <text evidence="2">Belongs to the CpsC/CapA family.</text>
</comment>
<dbReference type="EC" id="2.7.10.2" evidence="4"/>
<comment type="similarity">
    <text evidence="3">Belongs to the CpsD/CapB family.</text>
</comment>
<dbReference type="STRING" id="211165.GCA_000317285_00966"/>
<dbReference type="EMBL" id="RSCJ01000005">
    <property type="protein sequence ID" value="RUR84111.1"/>
    <property type="molecule type" value="Genomic_DNA"/>
</dbReference>
<evidence type="ECO:0000259" key="18">
    <source>
        <dbReference type="Pfam" id="PF13807"/>
    </source>
</evidence>
<comment type="caution">
    <text evidence="19">The sequence shown here is derived from an EMBL/GenBank/DDBJ whole genome shotgun (WGS) entry which is preliminary data.</text>
</comment>
<dbReference type="InterPro" id="IPR003856">
    <property type="entry name" value="LPS_length_determ_N"/>
</dbReference>
<reference evidence="19 20" key="1">
    <citation type="journal article" date="2019" name="Genome Biol. Evol.">
        <title>Day and night: Metabolic profiles and evolutionary relationships of six axenic non-marine cyanobacteria.</title>
        <authorList>
            <person name="Will S.E."/>
            <person name="Henke P."/>
            <person name="Boedeker C."/>
            <person name="Huang S."/>
            <person name="Brinkmann H."/>
            <person name="Rohde M."/>
            <person name="Jarek M."/>
            <person name="Friedl T."/>
            <person name="Seufert S."/>
            <person name="Schumacher M."/>
            <person name="Overmann J."/>
            <person name="Neumann-Schaal M."/>
            <person name="Petersen J."/>
        </authorList>
    </citation>
    <scope>NUCLEOTIDE SEQUENCE [LARGE SCALE GENOMIC DNA]</scope>
    <source>
        <strain evidence="19 20">PCC 6912</strain>
    </source>
</reference>
<feature type="coiled-coil region" evidence="15">
    <location>
        <begin position="191"/>
        <end position="292"/>
    </location>
</feature>
<feature type="domain" description="Tyrosine-protein kinase G-rich" evidence="18">
    <location>
        <begin position="376"/>
        <end position="455"/>
    </location>
</feature>
<keyword evidence="5" id="KW-1003">Cell membrane</keyword>
<keyword evidence="11 16" id="KW-1133">Transmembrane helix</keyword>
<comment type="catalytic activity">
    <reaction evidence="14">
        <text>L-tyrosyl-[protein] + ATP = O-phospho-L-tyrosyl-[protein] + ADP + H(+)</text>
        <dbReference type="Rhea" id="RHEA:10596"/>
        <dbReference type="Rhea" id="RHEA-COMP:10136"/>
        <dbReference type="Rhea" id="RHEA-COMP:20101"/>
        <dbReference type="ChEBI" id="CHEBI:15378"/>
        <dbReference type="ChEBI" id="CHEBI:30616"/>
        <dbReference type="ChEBI" id="CHEBI:46858"/>
        <dbReference type="ChEBI" id="CHEBI:61978"/>
        <dbReference type="ChEBI" id="CHEBI:456216"/>
        <dbReference type="EC" id="2.7.10.2"/>
    </reaction>
</comment>
<dbReference type="InterPro" id="IPR033756">
    <property type="entry name" value="YlxH/NBP35"/>
</dbReference>
<dbReference type="OrthoDB" id="9758283at2"/>
<comment type="subcellular location">
    <subcellularLocation>
        <location evidence="1">Cell membrane</location>
        <topology evidence="1">Multi-pass membrane protein</topology>
    </subcellularLocation>
</comment>
<dbReference type="InterPro" id="IPR032807">
    <property type="entry name" value="GNVR"/>
</dbReference>
<proteinExistence type="inferred from homology"/>
<dbReference type="RefSeq" id="WP_016873524.1">
    <property type="nucleotide sequence ID" value="NZ_AJLN01000045.1"/>
</dbReference>
<protein>
    <recommendedName>
        <fullName evidence="4">non-specific protein-tyrosine kinase</fullName>
        <ecNumber evidence="4">2.7.10.2</ecNumber>
    </recommendedName>
</protein>
<evidence type="ECO:0000256" key="15">
    <source>
        <dbReference type="SAM" id="Coils"/>
    </source>
</evidence>
<dbReference type="FunFam" id="3.40.50.300:FF:000527">
    <property type="entry name" value="Tyrosine-protein kinase etk"/>
    <property type="match status" value="1"/>
</dbReference>
<evidence type="ECO:0000259" key="17">
    <source>
        <dbReference type="Pfam" id="PF02706"/>
    </source>
</evidence>
<keyword evidence="9" id="KW-0418">Kinase</keyword>
<evidence type="ECO:0000256" key="9">
    <source>
        <dbReference type="ARBA" id="ARBA00022777"/>
    </source>
</evidence>
<feature type="transmembrane region" description="Helical" evidence="16">
    <location>
        <begin position="23"/>
        <end position="43"/>
    </location>
</feature>
<keyword evidence="20" id="KW-1185">Reference proteome</keyword>
<evidence type="ECO:0000256" key="1">
    <source>
        <dbReference type="ARBA" id="ARBA00004651"/>
    </source>
</evidence>
<evidence type="ECO:0000256" key="2">
    <source>
        <dbReference type="ARBA" id="ARBA00006683"/>
    </source>
</evidence>
<dbReference type="AlphaFoldDB" id="A0A433NM31"/>
<dbReference type="Pfam" id="PF02706">
    <property type="entry name" value="Wzz"/>
    <property type="match status" value="1"/>
</dbReference>
<evidence type="ECO:0000256" key="11">
    <source>
        <dbReference type="ARBA" id="ARBA00022989"/>
    </source>
</evidence>
<dbReference type="GO" id="GO:0005524">
    <property type="term" value="F:ATP binding"/>
    <property type="evidence" value="ECO:0007669"/>
    <property type="project" value="UniProtKB-KW"/>
</dbReference>
<evidence type="ECO:0000256" key="6">
    <source>
        <dbReference type="ARBA" id="ARBA00022679"/>
    </source>
</evidence>
<dbReference type="InterPro" id="IPR050445">
    <property type="entry name" value="Bact_polysacc_biosynth/exp"/>
</dbReference>
<name>A0A433NM31_CHLFR</name>
<dbReference type="Gene3D" id="3.40.50.300">
    <property type="entry name" value="P-loop containing nucleotide triphosphate hydrolases"/>
    <property type="match status" value="1"/>
</dbReference>
<dbReference type="NCBIfam" id="TIGR01007">
    <property type="entry name" value="eps_fam"/>
    <property type="match status" value="1"/>
</dbReference>
<dbReference type="SUPFAM" id="SSF52540">
    <property type="entry name" value="P-loop containing nucleoside triphosphate hydrolases"/>
    <property type="match status" value="1"/>
</dbReference>
<evidence type="ECO:0000256" key="16">
    <source>
        <dbReference type="SAM" id="Phobius"/>
    </source>
</evidence>
<evidence type="ECO:0000256" key="5">
    <source>
        <dbReference type="ARBA" id="ARBA00022475"/>
    </source>
</evidence>
<keyword evidence="12 16" id="KW-0472">Membrane</keyword>
<dbReference type="PANTHER" id="PTHR32309">
    <property type="entry name" value="TYROSINE-PROTEIN KINASE"/>
    <property type="match status" value="1"/>
</dbReference>
<dbReference type="Pfam" id="PF13807">
    <property type="entry name" value="GNVR"/>
    <property type="match status" value="1"/>
</dbReference>
<keyword evidence="6" id="KW-0808">Transferase</keyword>
<dbReference type="PANTHER" id="PTHR32309:SF13">
    <property type="entry name" value="FERRIC ENTEROBACTIN TRANSPORT PROTEIN FEPE"/>
    <property type="match status" value="1"/>
</dbReference>
<dbReference type="InterPro" id="IPR027417">
    <property type="entry name" value="P-loop_NTPase"/>
</dbReference>
<keyword evidence="15" id="KW-0175">Coiled coil</keyword>
<dbReference type="GO" id="GO:0005886">
    <property type="term" value="C:plasma membrane"/>
    <property type="evidence" value="ECO:0007669"/>
    <property type="project" value="UniProtKB-SubCell"/>
</dbReference>
<organism evidence="19 20">
    <name type="scientific">Chlorogloeopsis fritschii PCC 6912</name>
    <dbReference type="NCBI Taxonomy" id="211165"/>
    <lineage>
        <taxon>Bacteria</taxon>
        <taxon>Bacillati</taxon>
        <taxon>Cyanobacteriota</taxon>
        <taxon>Cyanophyceae</taxon>
        <taxon>Nostocales</taxon>
        <taxon>Chlorogloeopsidaceae</taxon>
        <taxon>Chlorogloeopsis</taxon>
    </lineage>
</organism>
<evidence type="ECO:0000256" key="12">
    <source>
        <dbReference type="ARBA" id="ARBA00023136"/>
    </source>
</evidence>
<dbReference type="GO" id="GO:0042802">
    <property type="term" value="F:identical protein binding"/>
    <property type="evidence" value="ECO:0007669"/>
    <property type="project" value="UniProtKB-ARBA"/>
</dbReference>
<dbReference type="InterPro" id="IPR005702">
    <property type="entry name" value="Wzc-like_C"/>
</dbReference>
<evidence type="ECO:0000256" key="14">
    <source>
        <dbReference type="ARBA" id="ARBA00051245"/>
    </source>
</evidence>
<evidence type="ECO:0000256" key="3">
    <source>
        <dbReference type="ARBA" id="ARBA00007316"/>
    </source>
</evidence>
<dbReference type="Proteomes" id="UP000268857">
    <property type="component" value="Unassembled WGS sequence"/>
</dbReference>